<dbReference type="AlphaFoldDB" id="C9LTZ8"/>
<evidence type="ECO:0000313" key="4">
    <source>
        <dbReference type="EMBL" id="EEX77529.1"/>
    </source>
</evidence>
<sequence length="457" mass="50863">MLKKYPVDQLEAGMVIGRTVYAEDMSVLLGEGTVLDEQRIEYLDQRGIVFVRILMPDSDEVIADAEPPQAKKEKAIPNAQEQTAMEVVAAAETAKKEALAKLKARATERAAQTKEEPKEAGVRDDVPLPDAAAEEKPDNRPTSKSGIVLRETSVLEAAYIEQYEACFEELQGFFSSVRATGRINTAEAEAISRNFAPLSSSAKAVTHIYNMETIGEYQLHHTMRVAVLAGLMAQWLKMSAQEKQRLILAAFLMDIGYTSFAPNFLRKIARYTPEERRLMQKHARLGYDIVSRSSLQLDKQVVEAVLQHHERNDGSGYPQKMKKDGICRFARILAILDTYDAMASRRYYAKRRSPFEVFSVISDECIAGRLDAEYGIAFIRNFSSTLNGNWVKLSNGEVAKIVYIDGSRMNALPVVQTLDGQFVDLNTMLSIKVEYLLASPEAEKKEGAAKETAAGGM</sequence>
<dbReference type="InterPro" id="IPR037522">
    <property type="entry name" value="HD_GYP_dom"/>
</dbReference>
<dbReference type="Pfam" id="PF11871">
    <property type="entry name" value="DUF3391"/>
    <property type="match status" value="1"/>
</dbReference>
<dbReference type="eggNOG" id="COG2206">
    <property type="taxonomic scope" value="Bacteria"/>
</dbReference>
<dbReference type="SUPFAM" id="SSF109604">
    <property type="entry name" value="HD-domain/PDEase-like"/>
    <property type="match status" value="1"/>
</dbReference>
<dbReference type="Proteomes" id="UP000011124">
    <property type="component" value="Chromosome"/>
</dbReference>
<dbReference type="STRING" id="546271.Selsp_1408"/>
<reference evidence="4 5" key="1">
    <citation type="submission" date="2009-09" db="EMBL/GenBank/DDBJ databases">
        <authorList>
            <person name="Weinstock G."/>
            <person name="Sodergren E."/>
            <person name="Clifton S."/>
            <person name="Fulton L."/>
            <person name="Fulton B."/>
            <person name="Courtney L."/>
            <person name="Fronick C."/>
            <person name="Harrison M."/>
            <person name="Strong C."/>
            <person name="Farmer C."/>
            <person name="Delahaunty K."/>
            <person name="Markovic C."/>
            <person name="Hall O."/>
            <person name="Minx P."/>
            <person name="Tomlinson C."/>
            <person name="Mitreva M."/>
            <person name="Nelson J."/>
            <person name="Hou S."/>
            <person name="Wollam A."/>
            <person name="Pepin K.H."/>
            <person name="Johnson M."/>
            <person name="Bhonagiri V."/>
            <person name="Nash W.E."/>
            <person name="Warren W."/>
            <person name="Chinwalla A."/>
            <person name="Mardis E.R."/>
            <person name="Wilson R.K."/>
        </authorList>
    </citation>
    <scope>NUCLEOTIDE SEQUENCE [LARGE SCALE GENOMIC DNA]</scope>
    <source>
        <strain evidence="4">ATCC 35185</strain>
        <strain evidence="5">ATCC 35185 / DSM 20758 / VPI D19B-28</strain>
    </source>
</reference>
<dbReference type="EMBL" id="ACKP02000015">
    <property type="protein sequence ID" value="EEX77529.1"/>
    <property type="molecule type" value="Genomic_DNA"/>
</dbReference>
<gene>
    <name evidence="3" type="ordered locus">Selsp_1408</name>
    <name evidence="4" type="ORF">SELSPUOL_00803</name>
</gene>
<dbReference type="InterPro" id="IPR003607">
    <property type="entry name" value="HD/PDEase_dom"/>
</dbReference>
<dbReference type="OrthoDB" id="1677843at2"/>
<dbReference type="HOGENOM" id="CLU_000445_92_1_9"/>
<evidence type="ECO:0000256" key="1">
    <source>
        <dbReference type="SAM" id="MobiDB-lite"/>
    </source>
</evidence>
<dbReference type="InterPro" id="IPR021812">
    <property type="entry name" value="DUF3391"/>
</dbReference>
<name>C9LTZ8_SELS3</name>
<evidence type="ECO:0000259" key="2">
    <source>
        <dbReference type="PROSITE" id="PS51832"/>
    </source>
</evidence>
<evidence type="ECO:0000313" key="5">
    <source>
        <dbReference type="Proteomes" id="UP000003505"/>
    </source>
</evidence>
<evidence type="ECO:0000313" key="6">
    <source>
        <dbReference type="Proteomes" id="UP000011124"/>
    </source>
</evidence>
<feature type="domain" description="HD-GYP" evidence="2">
    <location>
        <begin position="196"/>
        <end position="394"/>
    </location>
</feature>
<keyword evidence="6" id="KW-1185">Reference proteome</keyword>
<feature type="region of interest" description="Disordered" evidence="1">
    <location>
        <begin position="106"/>
        <end position="145"/>
    </location>
</feature>
<evidence type="ECO:0000313" key="3">
    <source>
        <dbReference type="EMBL" id="AEC00367.1"/>
    </source>
</evidence>
<proteinExistence type="predicted"/>
<organism evidence="4 5">
    <name type="scientific">Selenomonas sputigena (strain ATCC 35185 / DSM 20758 / CCUG 44933 / VPI D19B-28)</name>
    <dbReference type="NCBI Taxonomy" id="546271"/>
    <lineage>
        <taxon>Bacteria</taxon>
        <taxon>Bacillati</taxon>
        <taxon>Bacillota</taxon>
        <taxon>Negativicutes</taxon>
        <taxon>Selenomonadales</taxon>
        <taxon>Selenomonadaceae</taxon>
        <taxon>Selenomonas</taxon>
    </lineage>
</organism>
<dbReference type="CDD" id="cd00077">
    <property type="entry name" value="HDc"/>
    <property type="match status" value="1"/>
</dbReference>
<dbReference type="Pfam" id="PF13487">
    <property type="entry name" value="HD_5"/>
    <property type="match status" value="1"/>
</dbReference>
<dbReference type="RefSeq" id="WP_006191924.1">
    <property type="nucleotide sequence ID" value="NC_015437.1"/>
</dbReference>
<dbReference type="PANTHER" id="PTHR43155:SF2">
    <property type="entry name" value="CYCLIC DI-GMP PHOSPHODIESTERASE PA4108"/>
    <property type="match status" value="1"/>
</dbReference>
<feature type="compositionally biased region" description="Basic and acidic residues" evidence="1">
    <location>
        <begin position="106"/>
        <end position="126"/>
    </location>
</feature>
<dbReference type="PROSITE" id="PS51832">
    <property type="entry name" value="HD_GYP"/>
    <property type="match status" value="1"/>
</dbReference>
<dbReference type="KEGG" id="ssg:Selsp_1408"/>
<dbReference type="EMBL" id="CP002637">
    <property type="protein sequence ID" value="AEC00367.1"/>
    <property type="molecule type" value="Genomic_DNA"/>
</dbReference>
<protein>
    <submittedName>
        <fullName evidence="4">HD domain protein</fullName>
    </submittedName>
    <submittedName>
        <fullName evidence="3">Metal dependent phosphohydrolase</fullName>
    </submittedName>
</protein>
<reference evidence="3 6" key="2">
    <citation type="submission" date="2011-04" db="EMBL/GenBank/DDBJ databases">
        <title>The complete genome of Selenomonas sputigena DSM 20758.</title>
        <authorList>
            <consortium name="US DOE Joint Genome Institute (JGI-PGF)"/>
            <person name="Lucas S."/>
            <person name="Copeland A."/>
            <person name="Lapidus A."/>
            <person name="Bruce D."/>
            <person name="Goodwin L."/>
            <person name="Pitluck S."/>
            <person name="Peters L."/>
            <person name="Kyrpides N."/>
            <person name="Mavromatis K."/>
            <person name="Ivanova N."/>
            <person name="Ovchinnikova G."/>
            <person name="Teshima H."/>
            <person name="Detter J.C."/>
            <person name="Tapia R."/>
            <person name="Han C."/>
            <person name="Land M."/>
            <person name="Hauser L."/>
            <person name="Markowitz V."/>
            <person name="Cheng J.-F."/>
            <person name="Hugenholtz P."/>
            <person name="Woyke T."/>
            <person name="Wu D."/>
            <person name="Gronow S."/>
            <person name="Wellnitz S."/>
            <person name="Schneider S."/>
            <person name="Klenk H.-P."/>
            <person name="Eisen J.A."/>
        </authorList>
    </citation>
    <scope>NUCLEOTIDE SEQUENCE [LARGE SCALE GENOMIC DNA]</scope>
    <source>
        <strain evidence="3">ATCC 35185</strain>
        <strain evidence="6">ATCC 35185 / DSM 20758 / VPI D19B-28</strain>
    </source>
</reference>
<dbReference type="PANTHER" id="PTHR43155">
    <property type="entry name" value="CYCLIC DI-GMP PHOSPHODIESTERASE PA4108-RELATED"/>
    <property type="match status" value="1"/>
</dbReference>
<accession>C9LTZ8</accession>
<dbReference type="Gene3D" id="1.10.3210.10">
    <property type="entry name" value="Hypothetical protein af1432"/>
    <property type="match status" value="1"/>
</dbReference>
<dbReference type="Proteomes" id="UP000003505">
    <property type="component" value="Unassembled WGS sequence"/>
</dbReference>